<accession>A0ABN1B6S8</accession>
<dbReference type="Pfam" id="PF03992">
    <property type="entry name" value="ABM"/>
    <property type="match status" value="1"/>
</dbReference>
<protein>
    <submittedName>
        <fullName evidence="3">Heme-degrading oxygenase HmoB</fullName>
    </submittedName>
</protein>
<feature type="region of interest" description="Disordered" evidence="1">
    <location>
        <begin position="136"/>
        <end position="155"/>
    </location>
</feature>
<gene>
    <name evidence="3" type="primary">hmoB</name>
    <name evidence="3" type="ORF">GCM10008986_16160</name>
</gene>
<evidence type="ECO:0000256" key="1">
    <source>
        <dbReference type="SAM" id="MobiDB-lite"/>
    </source>
</evidence>
<dbReference type="PANTHER" id="PTHR34474:SF2">
    <property type="entry name" value="SIGNAL TRANSDUCTION PROTEIN TRAP"/>
    <property type="match status" value="1"/>
</dbReference>
<organism evidence="3 4">
    <name type="scientific">Salinibacillus aidingensis</name>
    <dbReference type="NCBI Taxonomy" id="237684"/>
    <lineage>
        <taxon>Bacteria</taxon>
        <taxon>Bacillati</taxon>
        <taxon>Bacillota</taxon>
        <taxon>Bacilli</taxon>
        <taxon>Bacillales</taxon>
        <taxon>Bacillaceae</taxon>
        <taxon>Salinibacillus</taxon>
    </lineage>
</organism>
<sequence>MQVLMTNGTVEFLEKIKQDHPEARILIMQNGENGLAYYEGNNDDLFAEERTYETVDYVGEMQEEGYVVMNNIPVTDEGRPIFEDRFLNRQGKIEEMPGFQAIRVLRPVHGNTYIILTQWEDEKSFQNWKNSQSFAKAHKGNADQKQDRPSYSAGPSYVTAYSMVSTES</sequence>
<dbReference type="InterPro" id="IPR007138">
    <property type="entry name" value="ABM_dom"/>
</dbReference>
<dbReference type="PANTHER" id="PTHR34474">
    <property type="entry name" value="SIGNAL TRANSDUCTION PROTEIN TRAP"/>
    <property type="match status" value="1"/>
</dbReference>
<dbReference type="Proteomes" id="UP001500880">
    <property type="component" value="Unassembled WGS sequence"/>
</dbReference>
<dbReference type="InterPro" id="IPR011008">
    <property type="entry name" value="Dimeric_a/b-barrel"/>
</dbReference>
<reference evidence="3 4" key="1">
    <citation type="journal article" date="2019" name="Int. J. Syst. Evol. Microbiol.">
        <title>The Global Catalogue of Microorganisms (GCM) 10K type strain sequencing project: providing services to taxonomists for standard genome sequencing and annotation.</title>
        <authorList>
            <consortium name="The Broad Institute Genomics Platform"/>
            <consortium name="The Broad Institute Genome Sequencing Center for Infectious Disease"/>
            <person name="Wu L."/>
            <person name="Ma J."/>
        </authorList>
    </citation>
    <scope>NUCLEOTIDE SEQUENCE [LARGE SCALE GENOMIC DNA]</scope>
    <source>
        <strain evidence="3 4">JCM 12389</strain>
    </source>
</reference>
<dbReference type="PROSITE" id="PS51725">
    <property type="entry name" value="ABM"/>
    <property type="match status" value="1"/>
</dbReference>
<dbReference type="SUPFAM" id="SSF54909">
    <property type="entry name" value="Dimeric alpha+beta barrel"/>
    <property type="match status" value="1"/>
</dbReference>
<name>A0ABN1B6S8_9BACI</name>
<comment type="caution">
    <text evidence="3">The sequence shown here is derived from an EMBL/GenBank/DDBJ whole genome shotgun (WGS) entry which is preliminary data.</text>
</comment>
<keyword evidence="4" id="KW-1185">Reference proteome</keyword>
<dbReference type="EMBL" id="BAAADO010000003">
    <property type="protein sequence ID" value="GAA0490885.1"/>
    <property type="molecule type" value="Genomic_DNA"/>
</dbReference>
<proteinExistence type="predicted"/>
<feature type="domain" description="ABM" evidence="2">
    <location>
        <begin position="66"/>
        <end position="153"/>
    </location>
</feature>
<evidence type="ECO:0000313" key="4">
    <source>
        <dbReference type="Proteomes" id="UP001500880"/>
    </source>
</evidence>
<dbReference type="Gene3D" id="3.30.70.100">
    <property type="match status" value="1"/>
</dbReference>
<evidence type="ECO:0000259" key="2">
    <source>
        <dbReference type="PROSITE" id="PS51725"/>
    </source>
</evidence>
<evidence type="ECO:0000313" key="3">
    <source>
        <dbReference type="EMBL" id="GAA0490885.1"/>
    </source>
</evidence>
<dbReference type="InterPro" id="IPR050404">
    <property type="entry name" value="Heme-degrading_MO"/>
</dbReference>